<proteinExistence type="predicted"/>
<organism evidence="2 3">
    <name type="scientific">Occultella aeris</name>
    <dbReference type="NCBI Taxonomy" id="2761496"/>
    <lineage>
        <taxon>Bacteria</taxon>
        <taxon>Bacillati</taxon>
        <taxon>Actinomycetota</taxon>
        <taxon>Actinomycetes</taxon>
        <taxon>Micrococcales</taxon>
        <taxon>Ruaniaceae</taxon>
        <taxon>Occultella</taxon>
    </lineage>
</organism>
<dbReference type="GO" id="GO:0016747">
    <property type="term" value="F:acyltransferase activity, transferring groups other than amino-acyl groups"/>
    <property type="evidence" value="ECO:0007669"/>
    <property type="project" value="InterPro"/>
</dbReference>
<dbReference type="InterPro" id="IPR000182">
    <property type="entry name" value="GNAT_dom"/>
</dbReference>
<evidence type="ECO:0000259" key="1">
    <source>
        <dbReference type="PROSITE" id="PS51186"/>
    </source>
</evidence>
<dbReference type="InterPro" id="IPR016181">
    <property type="entry name" value="Acyl_CoA_acyltransferase"/>
</dbReference>
<evidence type="ECO:0000313" key="2">
    <source>
        <dbReference type="EMBL" id="VZO39222.1"/>
    </source>
</evidence>
<dbReference type="PROSITE" id="PS51186">
    <property type="entry name" value="GNAT"/>
    <property type="match status" value="1"/>
</dbReference>
<comment type="caution">
    <text evidence="2">The sequence shown here is derived from an EMBL/GenBank/DDBJ whole genome shotgun (WGS) entry which is preliminary data.</text>
</comment>
<dbReference type="Gene3D" id="3.40.630.30">
    <property type="match status" value="1"/>
</dbReference>
<reference evidence="2 3" key="1">
    <citation type="submission" date="2019-11" db="EMBL/GenBank/DDBJ databases">
        <authorList>
            <person name="Criscuolo A."/>
        </authorList>
    </citation>
    <scope>NUCLEOTIDE SEQUENCE [LARGE SCALE GENOMIC DNA]</scope>
    <source>
        <strain evidence="2">CIP111667</strain>
    </source>
</reference>
<dbReference type="CDD" id="cd04301">
    <property type="entry name" value="NAT_SF"/>
    <property type="match status" value="1"/>
</dbReference>
<dbReference type="AlphaFoldDB" id="A0A7M4DP36"/>
<dbReference type="EMBL" id="CACRYJ010000058">
    <property type="protein sequence ID" value="VZO39222.1"/>
    <property type="molecule type" value="Genomic_DNA"/>
</dbReference>
<feature type="domain" description="N-acetyltransferase" evidence="1">
    <location>
        <begin position="10"/>
        <end position="154"/>
    </location>
</feature>
<dbReference type="Proteomes" id="UP000419743">
    <property type="component" value="Unassembled WGS sequence"/>
</dbReference>
<dbReference type="Pfam" id="PF13527">
    <property type="entry name" value="Acetyltransf_9"/>
    <property type="match status" value="1"/>
</dbReference>
<gene>
    <name evidence="2" type="ORF">HALOF300_03917</name>
</gene>
<evidence type="ECO:0000313" key="3">
    <source>
        <dbReference type="Proteomes" id="UP000419743"/>
    </source>
</evidence>
<protein>
    <recommendedName>
        <fullName evidence="1">N-acetyltransferase domain-containing protein</fullName>
    </recommendedName>
</protein>
<dbReference type="SUPFAM" id="SSF55729">
    <property type="entry name" value="Acyl-CoA N-acyltransferases (Nat)"/>
    <property type="match status" value="1"/>
</dbReference>
<keyword evidence="3" id="KW-1185">Reference proteome</keyword>
<name>A0A7M4DP36_9MICO</name>
<accession>A0A7M4DP36</accession>
<sequence>MPRVEPNAATEIRRERLDERDAVGQVIRAAFGGEGERVAALESALRSRRCGRDGLALVAEAAGVVVGQVLITRSWLDAPRELVEVGVLSPLSVAPTHQRRGVGTALVRAALAAAADLALPAVFLEGDPGYYPRLGFVPAATRGFTAPSVRIPAPAFQVVTLPAHRDWMTGALVYADVFWEHDCVGLRG</sequence>